<proteinExistence type="predicted"/>
<keyword evidence="2" id="KW-0808">Transferase</keyword>
<dbReference type="Pfam" id="PF08241">
    <property type="entry name" value="Methyltransf_11"/>
    <property type="match status" value="1"/>
</dbReference>
<organism evidence="2 3">
    <name type="scientific">Naumannella halotolerans</name>
    <dbReference type="NCBI Taxonomy" id="993414"/>
    <lineage>
        <taxon>Bacteria</taxon>
        <taxon>Bacillati</taxon>
        <taxon>Actinomycetota</taxon>
        <taxon>Actinomycetes</taxon>
        <taxon>Propionibacteriales</taxon>
        <taxon>Propionibacteriaceae</taxon>
        <taxon>Naumannella</taxon>
    </lineage>
</organism>
<comment type="caution">
    <text evidence="2">The sequence shown here is derived from an EMBL/GenBank/DDBJ whole genome shotgun (WGS) entry which is preliminary data.</text>
</comment>
<dbReference type="InterPro" id="IPR029063">
    <property type="entry name" value="SAM-dependent_MTases_sf"/>
</dbReference>
<dbReference type="InterPro" id="IPR013216">
    <property type="entry name" value="Methyltransf_11"/>
</dbReference>
<name>A0A4R7J3J3_9ACTN</name>
<dbReference type="CDD" id="cd02440">
    <property type="entry name" value="AdoMet_MTases"/>
    <property type="match status" value="1"/>
</dbReference>
<evidence type="ECO:0000313" key="3">
    <source>
        <dbReference type="Proteomes" id="UP000295371"/>
    </source>
</evidence>
<dbReference type="PANTHER" id="PTHR43591:SF24">
    <property type="entry name" value="2-METHOXY-6-POLYPRENYL-1,4-BENZOQUINOL METHYLASE, MITOCHONDRIAL"/>
    <property type="match status" value="1"/>
</dbReference>
<dbReference type="OrthoDB" id="3724242at2"/>
<accession>A0A4R7J3J3</accession>
<reference evidence="2 3" key="1">
    <citation type="submission" date="2019-03" db="EMBL/GenBank/DDBJ databases">
        <title>Genomic Encyclopedia of Archaeal and Bacterial Type Strains, Phase II (KMG-II): from individual species to whole genera.</title>
        <authorList>
            <person name="Goeker M."/>
        </authorList>
    </citation>
    <scope>NUCLEOTIDE SEQUENCE [LARGE SCALE GENOMIC DNA]</scope>
    <source>
        <strain evidence="2 3">DSM 24323</strain>
    </source>
</reference>
<keyword evidence="2" id="KW-0489">Methyltransferase</keyword>
<dbReference type="GO" id="GO:0008757">
    <property type="term" value="F:S-adenosylmethionine-dependent methyltransferase activity"/>
    <property type="evidence" value="ECO:0007669"/>
    <property type="project" value="InterPro"/>
</dbReference>
<evidence type="ECO:0000259" key="1">
    <source>
        <dbReference type="Pfam" id="PF08241"/>
    </source>
</evidence>
<dbReference type="RefSeq" id="WP_133755262.1">
    <property type="nucleotide sequence ID" value="NZ_SOAW01000002.1"/>
</dbReference>
<gene>
    <name evidence="2" type="ORF">CLV29_2331</name>
</gene>
<dbReference type="Gene3D" id="3.40.50.150">
    <property type="entry name" value="Vaccinia Virus protein VP39"/>
    <property type="match status" value="1"/>
</dbReference>
<dbReference type="EMBL" id="SOAW01000002">
    <property type="protein sequence ID" value="TDT30923.1"/>
    <property type="molecule type" value="Genomic_DNA"/>
</dbReference>
<dbReference type="GO" id="GO:0032259">
    <property type="term" value="P:methylation"/>
    <property type="evidence" value="ECO:0007669"/>
    <property type="project" value="UniProtKB-KW"/>
</dbReference>
<sequence length="233" mass="25734">MLTFDFDRLDIAPGMKAIDIGAGLGRHSFELYRRGADVIAFDMSESDMAEVGEMFAAMAVEGQAPAQAKAQAVVGDASALPYPDDHFDLVIMSEILEHVPADLSVIDEAVRVTRPGGRVIVSVPRAWPERICWAFSTEYHTVPGGHVRIYSRAELVAKLEAAGLRLDAEGGAHALHAPYWWLRTALGDHHPIADAWHRMLVWDLMKAPWPTRTAERLLDPVMGKSINLYLTKP</sequence>
<feature type="domain" description="Methyltransferase type 11" evidence="1">
    <location>
        <begin position="18"/>
        <end position="121"/>
    </location>
</feature>
<evidence type="ECO:0000313" key="2">
    <source>
        <dbReference type="EMBL" id="TDT30923.1"/>
    </source>
</evidence>
<dbReference type="AlphaFoldDB" id="A0A4R7J3J3"/>
<keyword evidence="3" id="KW-1185">Reference proteome</keyword>
<dbReference type="Proteomes" id="UP000295371">
    <property type="component" value="Unassembled WGS sequence"/>
</dbReference>
<protein>
    <submittedName>
        <fullName evidence="2">Methyltransferase family protein</fullName>
    </submittedName>
</protein>
<dbReference type="PANTHER" id="PTHR43591">
    <property type="entry name" value="METHYLTRANSFERASE"/>
    <property type="match status" value="1"/>
</dbReference>
<dbReference type="SUPFAM" id="SSF53335">
    <property type="entry name" value="S-adenosyl-L-methionine-dependent methyltransferases"/>
    <property type="match status" value="1"/>
</dbReference>